<name>A0ABQ5LU86_9RHOB</name>
<dbReference type="EMBL" id="BROH01000007">
    <property type="protein sequence ID" value="GKY88542.1"/>
    <property type="molecule type" value="Genomic_DNA"/>
</dbReference>
<dbReference type="Proteomes" id="UP001144205">
    <property type="component" value="Unassembled WGS sequence"/>
</dbReference>
<proteinExistence type="predicted"/>
<sequence length="193" mass="20471">MMRYVLPVLALFAAPAIAQEEGPPLRDPASVALPAETVALLRLGSGVPLERYGAAYDKLAVAGAIPVVGPGATLEIRAAADRARVFLAWTQYDLDGDGSVSRDEFDLHTQMSWGDTLGEREFAILDAEWAAADTDASGAVPLGEIHALALALHPVPETGPLGPEAQAMLLMDLDNDGFVIWDEVEAVLKSRMP</sequence>
<feature type="domain" description="EF-hand" evidence="2">
    <location>
        <begin position="80"/>
        <end position="115"/>
    </location>
</feature>
<keyword evidence="1" id="KW-0732">Signal</keyword>
<dbReference type="RefSeq" id="WP_281842583.1">
    <property type="nucleotide sequence ID" value="NZ_BROH01000007.1"/>
</dbReference>
<dbReference type="InterPro" id="IPR018247">
    <property type="entry name" value="EF_Hand_1_Ca_BS"/>
</dbReference>
<organism evidence="3 4">
    <name type="scientific">Sinisalibacter aestuarii</name>
    <dbReference type="NCBI Taxonomy" id="2949426"/>
    <lineage>
        <taxon>Bacteria</taxon>
        <taxon>Pseudomonadati</taxon>
        <taxon>Pseudomonadota</taxon>
        <taxon>Alphaproteobacteria</taxon>
        <taxon>Rhodobacterales</taxon>
        <taxon>Roseobacteraceae</taxon>
        <taxon>Sinisalibacter</taxon>
    </lineage>
</organism>
<dbReference type="PROSITE" id="PS00018">
    <property type="entry name" value="EF_HAND_1"/>
    <property type="match status" value="1"/>
</dbReference>
<dbReference type="InterPro" id="IPR011992">
    <property type="entry name" value="EF-hand-dom_pair"/>
</dbReference>
<dbReference type="Pfam" id="PF13202">
    <property type="entry name" value="EF-hand_5"/>
    <property type="match status" value="1"/>
</dbReference>
<reference evidence="3" key="1">
    <citation type="journal article" date="2023" name="Int. J. Syst. Evol. Microbiol.">
        <title>Sinisalibacter aestuarii sp. nov., isolated from estuarine sediment of the Arakawa River.</title>
        <authorList>
            <person name="Arafat S.T."/>
            <person name="Hirano S."/>
            <person name="Sato A."/>
            <person name="Takeuchi K."/>
            <person name="Yasuda T."/>
            <person name="Terahara T."/>
            <person name="Hamada M."/>
            <person name="Kobayashi T."/>
        </authorList>
    </citation>
    <scope>NUCLEOTIDE SEQUENCE</scope>
    <source>
        <strain evidence="3">B-399</strain>
    </source>
</reference>
<gene>
    <name evidence="3" type="ORF">STA1M1_24110</name>
</gene>
<dbReference type="InterPro" id="IPR002048">
    <property type="entry name" value="EF_hand_dom"/>
</dbReference>
<evidence type="ECO:0000313" key="4">
    <source>
        <dbReference type="Proteomes" id="UP001144205"/>
    </source>
</evidence>
<feature type="signal peptide" evidence="1">
    <location>
        <begin position="1"/>
        <end position="18"/>
    </location>
</feature>
<feature type="chain" id="PRO_5046537266" description="EF-hand domain-containing protein" evidence="1">
    <location>
        <begin position="19"/>
        <end position="193"/>
    </location>
</feature>
<protein>
    <recommendedName>
        <fullName evidence="2">EF-hand domain-containing protein</fullName>
    </recommendedName>
</protein>
<comment type="caution">
    <text evidence="3">The sequence shown here is derived from an EMBL/GenBank/DDBJ whole genome shotgun (WGS) entry which is preliminary data.</text>
</comment>
<dbReference type="PROSITE" id="PS50222">
    <property type="entry name" value="EF_HAND_2"/>
    <property type="match status" value="1"/>
</dbReference>
<evidence type="ECO:0000259" key="2">
    <source>
        <dbReference type="PROSITE" id="PS50222"/>
    </source>
</evidence>
<evidence type="ECO:0000256" key="1">
    <source>
        <dbReference type="SAM" id="SignalP"/>
    </source>
</evidence>
<evidence type="ECO:0000313" key="3">
    <source>
        <dbReference type="EMBL" id="GKY88542.1"/>
    </source>
</evidence>
<keyword evidence="4" id="KW-1185">Reference proteome</keyword>
<dbReference type="SUPFAM" id="SSF47473">
    <property type="entry name" value="EF-hand"/>
    <property type="match status" value="1"/>
</dbReference>
<accession>A0ABQ5LU86</accession>
<dbReference type="Gene3D" id="1.10.238.10">
    <property type="entry name" value="EF-hand"/>
    <property type="match status" value="1"/>
</dbReference>